<evidence type="ECO:0000313" key="8">
    <source>
        <dbReference type="Proteomes" id="UP000273154"/>
    </source>
</evidence>
<dbReference type="PANTHER" id="PTHR35936:SF17">
    <property type="entry name" value="ARGININE-BINDING EXTRACELLULAR PROTEIN ARTP"/>
    <property type="match status" value="1"/>
</dbReference>
<dbReference type="PROSITE" id="PS51318">
    <property type="entry name" value="TAT"/>
    <property type="match status" value="1"/>
</dbReference>
<dbReference type="SMART" id="SM00079">
    <property type="entry name" value="PBPe"/>
    <property type="match status" value="1"/>
</dbReference>
<dbReference type="SMART" id="SM00062">
    <property type="entry name" value="PBPb"/>
    <property type="match status" value="1"/>
</dbReference>
<sequence>MKNMNRREFLGTAGAFAGIMALAGCGSTGGNTASTTTAASSAAASGDMQLLTAGKLTVGTSPDFPPFENLENDEYVGLDMDLAKALADKLGLELELKNLQFDAIVPAVAAGGQVDLGISGITIEPEREEQVDFSDPYYIDDLAVVAMKDNADVTADTYADALNQAGVVIAVQSGTTGESYAQENFPNATTQPYGNATDSFAALQSGQANAVVTNKAVGAKMVADAYTDAQVIKEIATGEEYGIAVNKDNGGLLSAVNDALAELTSDGTVDELTNKYFG</sequence>
<dbReference type="RefSeq" id="WP_232619871.1">
    <property type="nucleotide sequence ID" value="NZ_AP019367.1"/>
</dbReference>
<dbReference type="InterPro" id="IPR006311">
    <property type="entry name" value="TAT_signal"/>
</dbReference>
<dbReference type="PROSITE" id="PS01039">
    <property type="entry name" value="SBP_BACTERIAL_3"/>
    <property type="match status" value="1"/>
</dbReference>
<dbReference type="GO" id="GO:0016020">
    <property type="term" value="C:membrane"/>
    <property type="evidence" value="ECO:0007669"/>
    <property type="project" value="InterPro"/>
</dbReference>
<dbReference type="GO" id="GO:0030313">
    <property type="term" value="C:cell envelope"/>
    <property type="evidence" value="ECO:0007669"/>
    <property type="project" value="UniProtKB-SubCell"/>
</dbReference>
<reference evidence="8" key="1">
    <citation type="submission" date="2018-11" db="EMBL/GenBank/DDBJ databases">
        <title>Comparative genomics of Parolsenella catena and Libanicoccus massiliensis: Reclassification of Libanicoccus massiliensis as Parolsenella massiliensis comb. nov.</title>
        <authorList>
            <person name="Sakamoto M."/>
            <person name="Ikeyama N."/>
            <person name="Murakami T."/>
            <person name="Mori H."/>
            <person name="Yuki M."/>
            <person name="Ohkuma M."/>
        </authorList>
    </citation>
    <scope>NUCLEOTIDE SEQUENCE [LARGE SCALE GENOMIC DNA]</scope>
    <source>
        <strain evidence="8">JCM 31932</strain>
    </source>
</reference>
<organism evidence="7 8">
    <name type="scientific">Parolsenella catena</name>
    <dbReference type="NCBI Taxonomy" id="2003188"/>
    <lineage>
        <taxon>Bacteria</taxon>
        <taxon>Bacillati</taxon>
        <taxon>Actinomycetota</taxon>
        <taxon>Coriobacteriia</taxon>
        <taxon>Coriobacteriales</taxon>
        <taxon>Atopobiaceae</taxon>
        <taxon>Parolsenella</taxon>
    </lineage>
</organism>
<evidence type="ECO:0000256" key="4">
    <source>
        <dbReference type="RuleBase" id="RU003744"/>
    </source>
</evidence>
<dbReference type="Gene3D" id="3.40.190.10">
    <property type="entry name" value="Periplasmic binding protein-like II"/>
    <property type="match status" value="2"/>
</dbReference>
<feature type="domain" description="Ionotropic glutamate receptor C-terminal" evidence="6">
    <location>
        <begin position="55"/>
        <end position="278"/>
    </location>
</feature>
<dbReference type="PANTHER" id="PTHR35936">
    <property type="entry name" value="MEMBRANE-BOUND LYTIC MUREIN TRANSGLYCOSYLASE F"/>
    <property type="match status" value="1"/>
</dbReference>
<dbReference type="GeneID" id="88848495"/>
<dbReference type="Pfam" id="PF00497">
    <property type="entry name" value="SBP_bac_3"/>
    <property type="match status" value="1"/>
</dbReference>
<proteinExistence type="inferred from homology"/>
<name>A0A3G9K6R3_9ACTN</name>
<feature type="domain" description="Solute-binding protein family 3/N-terminal" evidence="5">
    <location>
        <begin position="55"/>
        <end position="278"/>
    </location>
</feature>
<keyword evidence="3" id="KW-0732">Signal</keyword>
<dbReference type="PROSITE" id="PS51257">
    <property type="entry name" value="PROKAR_LIPOPROTEIN"/>
    <property type="match status" value="1"/>
</dbReference>
<evidence type="ECO:0000256" key="1">
    <source>
        <dbReference type="ARBA" id="ARBA00004196"/>
    </source>
</evidence>
<dbReference type="InterPro" id="IPR018313">
    <property type="entry name" value="SBP_3_CS"/>
</dbReference>
<comment type="similarity">
    <text evidence="2 4">Belongs to the bacterial solute-binding protein 3 family.</text>
</comment>
<evidence type="ECO:0000259" key="6">
    <source>
        <dbReference type="SMART" id="SM00079"/>
    </source>
</evidence>
<dbReference type="EMBL" id="AP019367">
    <property type="protein sequence ID" value="BBH49764.1"/>
    <property type="molecule type" value="Genomic_DNA"/>
</dbReference>
<evidence type="ECO:0000256" key="3">
    <source>
        <dbReference type="ARBA" id="ARBA00022729"/>
    </source>
</evidence>
<protein>
    <submittedName>
        <fullName evidence="7">Amino acid ABC transporter substrate-binding protein</fullName>
    </submittedName>
</protein>
<evidence type="ECO:0000256" key="2">
    <source>
        <dbReference type="ARBA" id="ARBA00010333"/>
    </source>
</evidence>
<dbReference type="Proteomes" id="UP000273154">
    <property type="component" value="Chromosome"/>
</dbReference>
<accession>A0A3G9K6R3</accession>
<dbReference type="InterPro" id="IPR001320">
    <property type="entry name" value="Iontro_rcpt_C"/>
</dbReference>
<dbReference type="InterPro" id="IPR001638">
    <property type="entry name" value="Solute-binding_3/MltF_N"/>
</dbReference>
<keyword evidence="8" id="KW-1185">Reference proteome</keyword>
<dbReference type="KEGG" id="pcat:Pcatena_03510"/>
<evidence type="ECO:0000259" key="5">
    <source>
        <dbReference type="SMART" id="SM00062"/>
    </source>
</evidence>
<evidence type="ECO:0000313" key="7">
    <source>
        <dbReference type="EMBL" id="BBH49764.1"/>
    </source>
</evidence>
<gene>
    <name evidence="7" type="ORF">Pcatena_03510</name>
</gene>
<dbReference type="GO" id="GO:0015276">
    <property type="term" value="F:ligand-gated monoatomic ion channel activity"/>
    <property type="evidence" value="ECO:0007669"/>
    <property type="project" value="InterPro"/>
</dbReference>
<dbReference type="AlphaFoldDB" id="A0A3G9K6R3"/>
<dbReference type="SUPFAM" id="SSF53850">
    <property type="entry name" value="Periplasmic binding protein-like II"/>
    <property type="match status" value="1"/>
</dbReference>
<comment type="subcellular location">
    <subcellularLocation>
        <location evidence="1">Cell envelope</location>
    </subcellularLocation>
</comment>